<evidence type="ECO:0008006" key="3">
    <source>
        <dbReference type="Google" id="ProtNLM"/>
    </source>
</evidence>
<sequence>MKLSRAEFNRRYAAGTLRLALIGMSNIGKSYSGMRLATDYDFTLIEVDRLIWDALGETDMTAFAAWQGQPYSDGYAERERQSIALETDATRQSLTMQARNPLLDTTGSVIYTDKDVLRSLKDDWYVVYIEAAPQHLERLKTQYFAHPKPLAWNGHFALQDGLSANESLMACYPELLSSRADAYAALADRIIGSDAILTTDSSALFDLIKPVAE</sequence>
<dbReference type="InterPro" id="IPR027417">
    <property type="entry name" value="P-loop_NTPase"/>
</dbReference>
<dbReference type="EMBL" id="BSNJ01000001">
    <property type="protein sequence ID" value="GLQ19101.1"/>
    <property type="molecule type" value="Genomic_DNA"/>
</dbReference>
<name>A0ABQ5UXL3_9PROT</name>
<evidence type="ECO:0000313" key="2">
    <source>
        <dbReference type="Proteomes" id="UP001161390"/>
    </source>
</evidence>
<evidence type="ECO:0000313" key="1">
    <source>
        <dbReference type="EMBL" id="GLQ19101.1"/>
    </source>
</evidence>
<dbReference type="RefSeq" id="WP_284368860.1">
    <property type="nucleotide sequence ID" value="NZ_BSNJ01000001.1"/>
</dbReference>
<dbReference type="Gene3D" id="3.40.50.300">
    <property type="entry name" value="P-loop containing nucleotide triphosphate hydrolases"/>
    <property type="match status" value="1"/>
</dbReference>
<protein>
    <recommendedName>
        <fullName evidence="3">Shikimate kinase</fullName>
    </recommendedName>
</protein>
<accession>A0ABQ5UXL3</accession>
<keyword evidence="2" id="KW-1185">Reference proteome</keyword>
<dbReference type="SUPFAM" id="SSF52540">
    <property type="entry name" value="P-loop containing nucleoside triphosphate hydrolases"/>
    <property type="match status" value="1"/>
</dbReference>
<reference evidence="1" key="2">
    <citation type="submission" date="2023-01" db="EMBL/GenBank/DDBJ databases">
        <title>Draft genome sequence of Algimonas porphyrae strain NBRC 108216.</title>
        <authorList>
            <person name="Sun Q."/>
            <person name="Mori K."/>
        </authorList>
    </citation>
    <scope>NUCLEOTIDE SEQUENCE</scope>
    <source>
        <strain evidence="1">NBRC 108216</strain>
    </source>
</reference>
<gene>
    <name evidence="1" type="ORF">GCM10007854_00560</name>
</gene>
<comment type="caution">
    <text evidence="1">The sequence shown here is derived from an EMBL/GenBank/DDBJ whole genome shotgun (WGS) entry which is preliminary data.</text>
</comment>
<dbReference type="Proteomes" id="UP001161390">
    <property type="component" value="Unassembled WGS sequence"/>
</dbReference>
<reference evidence="1" key="1">
    <citation type="journal article" date="2014" name="Int. J. Syst. Evol. Microbiol.">
        <title>Complete genome of a new Firmicutes species belonging to the dominant human colonic microbiota ('Ruminococcus bicirculans') reveals two chromosomes and a selective capacity to utilize plant glucans.</title>
        <authorList>
            <consortium name="NISC Comparative Sequencing Program"/>
            <person name="Wegmann U."/>
            <person name="Louis P."/>
            <person name="Goesmann A."/>
            <person name="Henrissat B."/>
            <person name="Duncan S.H."/>
            <person name="Flint H.J."/>
        </authorList>
    </citation>
    <scope>NUCLEOTIDE SEQUENCE</scope>
    <source>
        <strain evidence="1">NBRC 108216</strain>
    </source>
</reference>
<organism evidence="1 2">
    <name type="scientific">Algimonas porphyrae</name>
    <dbReference type="NCBI Taxonomy" id="1128113"/>
    <lineage>
        <taxon>Bacteria</taxon>
        <taxon>Pseudomonadati</taxon>
        <taxon>Pseudomonadota</taxon>
        <taxon>Alphaproteobacteria</taxon>
        <taxon>Maricaulales</taxon>
        <taxon>Robiginitomaculaceae</taxon>
        <taxon>Algimonas</taxon>
    </lineage>
</organism>
<proteinExistence type="predicted"/>